<organism evidence="8">
    <name type="scientific">Skeletonema marinoi</name>
    <dbReference type="NCBI Taxonomy" id="267567"/>
    <lineage>
        <taxon>Eukaryota</taxon>
        <taxon>Sar</taxon>
        <taxon>Stramenopiles</taxon>
        <taxon>Ochrophyta</taxon>
        <taxon>Bacillariophyta</taxon>
        <taxon>Coscinodiscophyceae</taxon>
        <taxon>Thalassiosirophycidae</taxon>
        <taxon>Thalassiosirales</taxon>
        <taxon>Skeletonemataceae</taxon>
        <taxon>Skeletonema</taxon>
        <taxon>Skeletonema marinoi-dohrnii complex</taxon>
    </lineage>
</organism>
<proteinExistence type="predicted"/>
<keyword evidence="5" id="KW-0479">Metal-binding</keyword>
<protein>
    <recommendedName>
        <fullName evidence="9">Hemolysin III</fullName>
    </recommendedName>
</protein>
<keyword evidence="2 7" id="KW-0812">Transmembrane</keyword>
<dbReference type="GO" id="GO:0016020">
    <property type="term" value="C:membrane"/>
    <property type="evidence" value="ECO:0007669"/>
    <property type="project" value="UniProtKB-SubCell"/>
</dbReference>
<dbReference type="GO" id="GO:0046872">
    <property type="term" value="F:metal ion binding"/>
    <property type="evidence" value="ECO:0007669"/>
    <property type="project" value="UniProtKB-KW"/>
</dbReference>
<dbReference type="PANTHER" id="PTHR20855:SF3">
    <property type="entry name" value="LD03007P"/>
    <property type="match status" value="1"/>
</dbReference>
<feature type="region of interest" description="Disordered" evidence="6">
    <location>
        <begin position="1"/>
        <end position="58"/>
    </location>
</feature>
<dbReference type="AlphaFoldDB" id="A0A7S2KAD1"/>
<evidence type="ECO:0000256" key="3">
    <source>
        <dbReference type="ARBA" id="ARBA00022989"/>
    </source>
</evidence>
<dbReference type="EMBL" id="HBGZ01000758">
    <property type="protein sequence ID" value="CAD9571145.1"/>
    <property type="molecule type" value="Transcribed_RNA"/>
</dbReference>
<dbReference type="InterPro" id="IPR004254">
    <property type="entry name" value="AdipoR/HlyIII-related"/>
</dbReference>
<feature type="binding site" evidence="5">
    <location>
        <position position="272"/>
    </location>
    <ligand>
        <name>Zn(2+)</name>
        <dbReference type="ChEBI" id="CHEBI:29105"/>
    </ligand>
</feature>
<keyword evidence="5" id="KW-0862">Zinc</keyword>
<evidence type="ECO:0000256" key="1">
    <source>
        <dbReference type="ARBA" id="ARBA00004141"/>
    </source>
</evidence>
<name>A0A7S2KAD1_9STRA</name>
<feature type="compositionally biased region" description="Polar residues" evidence="6">
    <location>
        <begin position="1"/>
        <end position="24"/>
    </location>
</feature>
<accession>A0A7S2KAD1</accession>
<feature type="transmembrane region" description="Helical" evidence="7">
    <location>
        <begin position="115"/>
        <end position="138"/>
    </location>
</feature>
<dbReference type="Pfam" id="PF03006">
    <property type="entry name" value="HlyIII"/>
    <property type="match status" value="1"/>
</dbReference>
<feature type="transmembrane region" description="Helical" evidence="7">
    <location>
        <begin position="150"/>
        <end position="172"/>
    </location>
</feature>
<feature type="transmembrane region" description="Helical" evidence="7">
    <location>
        <begin position="82"/>
        <end position="103"/>
    </location>
</feature>
<evidence type="ECO:0000256" key="4">
    <source>
        <dbReference type="ARBA" id="ARBA00023136"/>
    </source>
</evidence>
<feature type="transmembrane region" description="Helical" evidence="7">
    <location>
        <begin position="178"/>
        <end position="195"/>
    </location>
</feature>
<feature type="binding site" evidence="5">
    <location>
        <position position="268"/>
    </location>
    <ligand>
        <name>Zn(2+)</name>
        <dbReference type="ChEBI" id="CHEBI:29105"/>
    </ligand>
</feature>
<evidence type="ECO:0000256" key="6">
    <source>
        <dbReference type="SAM" id="MobiDB-lite"/>
    </source>
</evidence>
<evidence type="ECO:0000256" key="5">
    <source>
        <dbReference type="PIRSR" id="PIRSR604254-1"/>
    </source>
</evidence>
<dbReference type="PANTHER" id="PTHR20855">
    <property type="entry name" value="ADIPOR/PROGESTIN RECEPTOR-RELATED"/>
    <property type="match status" value="1"/>
</dbReference>
<feature type="transmembrane region" description="Helical" evidence="7">
    <location>
        <begin position="273"/>
        <end position="291"/>
    </location>
</feature>
<keyword evidence="4 7" id="KW-0472">Membrane</keyword>
<evidence type="ECO:0000256" key="2">
    <source>
        <dbReference type="ARBA" id="ARBA00022692"/>
    </source>
</evidence>
<feature type="binding site" evidence="5">
    <location>
        <position position="136"/>
    </location>
    <ligand>
        <name>Zn(2+)</name>
        <dbReference type="ChEBI" id="CHEBI:29105"/>
    </ligand>
</feature>
<feature type="transmembrane region" description="Helical" evidence="7">
    <location>
        <begin position="207"/>
        <end position="228"/>
    </location>
</feature>
<reference evidence="8" key="1">
    <citation type="submission" date="2021-01" db="EMBL/GenBank/DDBJ databases">
        <authorList>
            <person name="Corre E."/>
            <person name="Pelletier E."/>
            <person name="Niang G."/>
            <person name="Scheremetjew M."/>
            <person name="Finn R."/>
            <person name="Kale V."/>
            <person name="Holt S."/>
            <person name="Cochrane G."/>
            <person name="Meng A."/>
            <person name="Brown T."/>
            <person name="Cohen L."/>
        </authorList>
    </citation>
    <scope>NUCLEOTIDE SEQUENCE</scope>
    <source>
        <strain evidence="8">SM1012Den-03</strain>
    </source>
</reference>
<sequence length="295" mass="32717">MTISQPKPPSSITHQRQPISNHIQSTRMNDNNNRTSSNSDYYAAADEESSSPASPPLSWSFADVGKPRLLSRDNSQHATDEVFNSLSHLSACMLSILGTTLLIARSSSPANAWKIVSFSIYGASLIFLFGCSTLHHAINASAEVEARLRMLDYLAIYPLIAGTFTPFCLVFLHDSVIGWSFLGVAWLLSAVGMIMTAKFGPELIPKWMSMTMYITIGWLGGFLALYIIPYIGLSGLFVFVLGGVCYTVGGYVYSSEQPNPYPGKFGFHEIWHCFVILAAFFHFAVMFWWVVPWQP</sequence>
<gene>
    <name evidence="8" type="ORF">SMAR0320_LOCUS577</name>
</gene>
<evidence type="ECO:0000256" key="7">
    <source>
        <dbReference type="SAM" id="Phobius"/>
    </source>
</evidence>
<evidence type="ECO:0008006" key="9">
    <source>
        <dbReference type="Google" id="ProtNLM"/>
    </source>
</evidence>
<feature type="transmembrane region" description="Helical" evidence="7">
    <location>
        <begin position="234"/>
        <end position="253"/>
    </location>
</feature>
<comment type="subcellular location">
    <subcellularLocation>
        <location evidence="1">Membrane</location>
        <topology evidence="1">Multi-pass membrane protein</topology>
    </subcellularLocation>
</comment>
<feature type="compositionally biased region" description="Low complexity" evidence="6">
    <location>
        <begin position="25"/>
        <end position="44"/>
    </location>
</feature>
<evidence type="ECO:0000313" key="8">
    <source>
        <dbReference type="EMBL" id="CAD9571145.1"/>
    </source>
</evidence>
<keyword evidence="3 7" id="KW-1133">Transmembrane helix</keyword>